<feature type="transmembrane region" description="Helical" evidence="1">
    <location>
        <begin position="86"/>
        <end position="105"/>
    </location>
</feature>
<evidence type="ECO:0000256" key="1">
    <source>
        <dbReference type="SAM" id="Phobius"/>
    </source>
</evidence>
<feature type="transmembrane region" description="Helical" evidence="1">
    <location>
        <begin position="46"/>
        <end position="66"/>
    </location>
</feature>
<evidence type="ECO:0000313" key="4">
    <source>
        <dbReference type="Proteomes" id="UP001597102"/>
    </source>
</evidence>
<evidence type="ECO:0000313" key="3">
    <source>
        <dbReference type="EMBL" id="MFD0986359.1"/>
    </source>
</evidence>
<dbReference type="InterPro" id="IPR019251">
    <property type="entry name" value="DUF2231_TM"/>
</dbReference>
<dbReference type="RefSeq" id="WP_379086345.1">
    <property type="nucleotide sequence ID" value="NZ_JBHTJO010000001.1"/>
</dbReference>
<gene>
    <name evidence="3" type="ORF">ACFQ2F_04540</name>
</gene>
<organism evidence="3 4">
    <name type="scientific">Methyloligella solikamskensis</name>
    <dbReference type="NCBI Taxonomy" id="1177756"/>
    <lineage>
        <taxon>Bacteria</taxon>
        <taxon>Pseudomonadati</taxon>
        <taxon>Pseudomonadota</taxon>
        <taxon>Alphaproteobacteria</taxon>
        <taxon>Hyphomicrobiales</taxon>
        <taxon>Hyphomicrobiaceae</taxon>
        <taxon>Methyloligella</taxon>
    </lineage>
</organism>
<keyword evidence="1" id="KW-0812">Transmembrane</keyword>
<keyword evidence="1" id="KW-1133">Transmembrane helix</keyword>
<keyword evidence="4" id="KW-1185">Reference proteome</keyword>
<dbReference type="Pfam" id="PF09990">
    <property type="entry name" value="DUF2231"/>
    <property type="match status" value="1"/>
</dbReference>
<proteinExistence type="predicted"/>
<protein>
    <submittedName>
        <fullName evidence="3">DUF2231 domain-containing protein</fullName>
    </submittedName>
</protein>
<feature type="transmembrane region" description="Helical" evidence="1">
    <location>
        <begin position="112"/>
        <end position="132"/>
    </location>
</feature>
<keyword evidence="1" id="KW-0472">Membrane</keyword>
<reference evidence="4" key="1">
    <citation type="journal article" date="2019" name="Int. J. Syst. Evol. Microbiol.">
        <title>The Global Catalogue of Microorganisms (GCM) 10K type strain sequencing project: providing services to taxonomists for standard genome sequencing and annotation.</title>
        <authorList>
            <consortium name="The Broad Institute Genomics Platform"/>
            <consortium name="The Broad Institute Genome Sequencing Center for Infectious Disease"/>
            <person name="Wu L."/>
            <person name="Ma J."/>
        </authorList>
    </citation>
    <scope>NUCLEOTIDE SEQUENCE [LARGE SCALE GENOMIC DNA]</scope>
    <source>
        <strain evidence="4">CCUG 61697</strain>
    </source>
</reference>
<accession>A0ABW3J7R8</accession>
<dbReference type="Proteomes" id="UP001597102">
    <property type="component" value="Unassembled WGS sequence"/>
</dbReference>
<feature type="transmembrane region" description="Helical" evidence="1">
    <location>
        <begin position="12"/>
        <end position="34"/>
    </location>
</feature>
<name>A0ABW3J7R8_9HYPH</name>
<evidence type="ECO:0000259" key="2">
    <source>
        <dbReference type="Pfam" id="PF09990"/>
    </source>
</evidence>
<sequence length="166" mass="17819">MTGLIEPNIHPIFVHFAVALLFTASVATIVASIGRTARWSGSLQTAADWMLLLGWLAAAGAVMAGFDAYHEVTQDEASHAATHIHRNWALATFTAFTLLGAWRLFRRNSPPSIVFAICLLAAAAPLTVTAWWGGRLVFRYGLGVQSLPDPSGEAGGHSHGDDDHHH</sequence>
<dbReference type="EMBL" id="JBHTJO010000001">
    <property type="protein sequence ID" value="MFD0986359.1"/>
    <property type="molecule type" value="Genomic_DNA"/>
</dbReference>
<feature type="domain" description="DUF2231" evidence="2">
    <location>
        <begin position="8"/>
        <end position="145"/>
    </location>
</feature>
<comment type="caution">
    <text evidence="3">The sequence shown here is derived from an EMBL/GenBank/DDBJ whole genome shotgun (WGS) entry which is preliminary data.</text>
</comment>